<protein>
    <recommendedName>
        <fullName evidence="2">CBU-0592-like domain-containing protein</fullName>
    </recommendedName>
</protein>
<evidence type="ECO:0000313" key="3">
    <source>
        <dbReference type="EMBL" id="MBZ4186214.1"/>
    </source>
</evidence>
<organism evidence="3 4">
    <name type="scientific">Thermomonas beijingensis</name>
    <dbReference type="NCBI Taxonomy" id="2872701"/>
    <lineage>
        <taxon>Bacteria</taxon>
        <taxon>Pseudomonadati</taxon>
        <taxon>Pseudomonadota</taxon>
        <taxon>Gammaproteobacteria</taxon>
        <taxon>Lysobacterales</taxon>
        <taxon>Lysobacteraceae</taxon>
        <taxon>Thermomonas</taxon>
    </lineage>
</organism>
<reference evidence="3" key="1">
    <citation type="submission" date="2021-09" db="EMBL/GenBank/DDBJ databases">
        <authorList>
            <person name="Wu T."/>
            <person name="Guo S.Z."/>
        </authorList>
    </citation>
    <scope>NUCLEOTIDE SEQUENCE</scope>
    <source>
        <strain evidence="3">RSS-23</strain>
    </source>
</reference>
<dbReference type="RefSeq" id="WP_223628563.1">
    <property type="nucleotide sequence ID" value="NZ_JAIQDJ010000002.1"/>
</dbReference>
<feature type="domain" description="CBU-0592-like" evidence="2">
    <location>
        <begin position="8"/>
        <end position="81"/>
    </location>
</feature>
<dbReference type="EMBL" id="JAIQDJ010000002">
    <property type="protein sequence ID" value="MBZ4186214.1"/>
    <property type="molecule type" value="Genomic_DNA"/>
</dbReference>
<name>A0ABS7TEC9_9GAMM</name>
<feature type="transmembrane region" description="Helical" evidence="1">
    <location>
        <begin position="6"/>
        <end position="25"/>
    </location>
</feature>
<sequence length="89" mass="9590">MALELAWYDWVGIAGTLAVLVAFFLLQAGKLSGTGIVYQLLNLFGSGGVLVSLLGKFNVSVFVLEAVWMAISAYGIMRTLKLRSAQPPR</sequence>
<keyword evidence="1" id="KW-1133">Transmembrane helix</keyword>
<gene>
    <name evidence="3" type="ORF">K7B09_07755</name>
</gene>
<dbReference type="InterPro" id="IPR058058">
    <property type="entry name" value="CBU_0592-like"/>
</dbReference>
<accession>A0ABS7TEC9</accession>
<keyword evidence="4" id="KW-1185">Reference proteome</keyword>
<proteinExistence type="predicted"/>
<comment type="caution">
    <text evidence="3">The sequence shown here is derived from an EMBL/GenBank/DDBJ whole genome shotgun (WGS) entry which is preliminary data.</text>
</comment>
<dbReference type="NCBIfam" id="NF047864">
    <property type="entry name" value="CBU_0592_membra"/>
    <property type="match status" value="1"/>
</dbReference>
<evidence type="ECO:0000259" key="2">
    <source>
        <dbReference type="Pfam" id="PF26604"/>
    </source>
</evidence>
<evidence type="ECO:0000256" key="1">
    <source>
        <dbReference type="SAM" id="Phobius"/>
    </source>
</evidence>
<keyword evidence="1" id="KW-0472">Membrane</keyword>
<dbReference type="Proteomes" id="UP001430290">
    <property type="component" value="Unassembled WGS sequence"/>
</dbReference>
<evidence type="ECO:0000313" key="4">
    <source>
        <dbReference type="Proteomes" id="UP001430290"/>
    </source>
</evidence>
<dbReference type="Pfam" id="PF26604">
    <property type="entry name" value="CBU_0592"/>
    <property type="match status" value="1"/>
</dbReference>
<keyword evidence="1" id="KW-0812">Transmembrane</keyword>